<dbReference type="GO" id="GO:0016853">
    <property type="term" value="F:isomerase activity"/>
    <property type="evidence" value="ECO:0007669"/>
    <property type="project" value="UniProtKB-KW"/>
</dbReference>
<comment type="caution">
    <text evidence="1">The sequence shown here is derived from an EMBL/GenBank/DDBJ whole genome shotgun (WGS) entry which is preliminary data.</text>
</comment>
<organism evidence="1 2">
    <name type="scientific">Streptomyces parvus</name>
    <dbReference type="NCBI Taxonomy" id="66428"/>
    <lineage>
        <taxon>Bacteria</taxon>
        <taxon>Bacillati</taxon>
        <taxon>Actinomycetota</taxon>
        <taxon>Actinomycetes</taxon>
        <taxon>Kitasatosporales</taxon>
        <taxon>Streptomycetaceae</taxon>
        <taxon>Streptomyces</taxon>
    </lineage>
</organism>
<feature type="non-terminal residue" evidence="1">
    <location>
        <position position="1"/>
    </location>
</feature>
<dbReference type="AlphaFoldDB" id="A0A7K3RWV4"/>
<evidence type="ECO:0000313" key="1">
    <source>
        <dbReference type="EMBL" id="NEC19483.1"/>
    </source>
</evidence>
<protein>
    <submittedName>
        <fullName evidence="1">Enoyl-CoA hydratase/isomerase family protein</fullName>
    </submittedName>
</protein>
<dbReference type="Proteomes" id="UP000469670">
    <property type="component" value="Unassembled WGS sequence"/>
</dbReference>
<dbReference type="Gene3D" id="3.90.226.10">
    <property type="entry name" value="2-enoyl-CoA Hydratase, Chain A, domain 1"/>
    <property type="match status" value="1"/>
</dbReference>
<proteinExistence type="predicted"/>
<dbReference type="EMBL" id="JAAGMP010000656">
    <property type="protein sequence ID" value="NEC19483.1"/>
    <property type="molecule type" value="Genomic_DNA"/>
</dbReference>
<keyword evidence="1" id="KW-0413">Isomerase</keyword>
<sequence length="82" mass="8443">ELSVLQRVVPAAELDDAVTAWAKPVVRRPEAALRVTKALLNSYAAATRLADPSFLDAELMASVAAATRRSPAGGNGTGGSHS</sequence>
<dbReference type="SUPFAM" id="SSF52096">
    <property type="entry name" value="ClpP/crotonase"/>
    <property type="match status" value="1"/>
</dbReference>
<gene>
    <name evidence="1" type="ORF">G3I50_14640</name>
</gene>
<reference evidence="1 2" key="1">
    <citation type="submission" date="2020-01" db="EMBL/GenBank/DDBJ databases">
        <title>Insect and environment-associated Actinomycetes.</title>
        <authorList>
            <person name="Currrie C."/>
            <person name="Chevrette M."/>
            <person name="Carlson C."/>
            <person name="Stubbendieck R."/>
            <person name="Wendt-Pienkowski E."/>
        </authorList>
    </citation>
    <scope>NUCLEOTIDE SEQUENCE [LARGE SCALE GENOMIC DNA]</scope>
    <source>
        <strain evidence="1 2">SID7590</strain>
    </source>
</reference>
<dbReference type="InterPro" id="IPR029045">
    <property type="entry name" value="ClpP/crotonase-like_dom_sf"/>
</dbReference>
<name>A0A7K3RWV4_9ACTN</name>
<accession>A0A7K3RWV4</accession>
<evidence type="ECO:0000313" key="2">
    <source>
        <dbReference type="Proteomes" id="UP000469670"/>
    </source>
</evidence>